<gene>
    <name evidence="4" type="ORF">COZ30_00560</name>
</gene>
<dbReference type="PANTHER" id="PTHR43864">
    <property type="entry name" value="HYPOXANTHINE/GUANINE PHOSPHORIBOSYLTRANSFERASE"/>
    <property type="match status" value="1"/>
</dbReference>
<organism evidence="4 5">
    <name type="scientific">Candidatus Nealsonbacteria bacterium CG_4_10_14_3_um_filter_36_16</name>
    <dbReference type="NCBI Taxonomy" id="1974685"/>
    <lineage>
        <taxon>Bacteria</taxon>
        <taxon>Candidatus Nealsoniibacteriota</taxon>
    </lineage>
</organism>
<dbReference type="Gene3D" id="3.40.50.2020">
    <property type="match status" value="1"/>
</dbReference>
<dbReference type="Pfam" id="PF00156">
    <property type="entry name" value="Pribosyltran"/>
    <property type="match status" value="1"/>
</dbReference>
<dbReference type="PANTHER" id="PTHR43864:SF1">
    <property type="entry name" value="XANTHINE PHOSPHORIBOSYLTRANSFERASE"/>
    <property type="match status" value="1"/>
</dbReference>
<evidence type="ECO:0000259" key="3">
    <source>
        <dbReference type="Pfam" id="PF00156"/>
    </source>
</evidence>
<protein>
    <recommendedName>
        <fullName evidence="3">Phosphoribosyltransferase domain-containing protein</fullName>
    </recommendedName>
</protein>
<dbReference type="InterPro" id="IPR050118">
    <property type="entry name" value="Pur/Pyrimidine_PRTase"/>
</dbReference>
<evidence type="ECO:0000313" key="4">
    <source>
        <dbReference type="EMBL" id="PIX88554.1"/>
    </source>
</evidence>
<dbReference type="InterPro" id="IPR029057">
    <property type="entry name" value="PRTase-like"/>
</dbReference>
<dbReference type="InterPro" id="IPR000836">
    <property type="entry name" value="PRTase_dom"/>
</dbReference>
<keyword evidence="1" id="KW-0808">Transferase</keyword>
<reference evidence="5" key="1">
    <citation type="submission" date="2017-09" db="EMBL/GenBank/DDBJ databases">
        <title>Depth-based differentiation of microbial function through sediment-hosted aquifers and enrichment of novel symbionts in the deep terrestrial subsurface.</title>
        <authorList>
            <person name="Probst A.J."/>
            <person name="Ladd B."/>
            <person name="Jarett J.K."/>
            <person name="Geller-Mcgrath D.E."/>
            <person name="Sieber C.M.K."/>
            <person name="Emerson J.B."/>
            <person name="Anantharaman K."/>
            <person name="Thomas B.C."/>
            <person name="Malmstrom R."/>
            <person name="Stieglmeier M."/>
            <person name="Klingl A."/>
            <person name="Woyke T."/>
            <person name="Ryan C.M."/>
            <person name="Banfield J.F."/>
        </authorList>
    </citation>
    <scope>NUCLEOTIDE SEQUENCE [LARGE SCALE GENOMIC DNA]</scope>
</reference>
<evidence type="ECO:0000256" key="1">
    <source>
        <dbReference type="ARBA" id="ARBA00022679"/>
    </source>
</evidence>
<dbReference type="Proteomes" id="UP000230064">
    <property type="component" value="Unassembled WGS sequence"/>
</dbReference>
<keyword evidence="2" id="KW-0660">Purine salvage</keyword>
<dbReference type="CDD" id="cd06223">
    <property type="entry name" value="PRTases_typeI"/>
    <property type="match status" value="1"/>
</dbReference>
<dbReference type="GO" id="GO:0016740">
    <property type="term" value="F:transferase activity"/>
    <property type="evidence" value="ECO:0007669"/>
    <property type="project" value="UniProtKB-KW"/>
</dbReference>
<dbReference type="AlphaFoldDB" id="A0A2M7MFU9"/>
<evidence type="ECO:0000313" key="5">
    <source>
        <dbReference type="Proteomes" id="UP000230064"/>
    </source>
</evidence>
<evidence type="ECO:0000256" key="2">
    <source>
        <dbReference type="ARBA" id="ARBA00022726"/>
    </source>
</evidence>
<dbReference type="GO" id="GO:0006166">
    <property type="term" value="P:purine ribonucleoside salvage"/>
    <property type="evidence" value="ECO:0007669"/>
    <property type="project" value="UniProtKB-KW"/>
</dbReference>
<dbReference type="EMBL" id="PFJR01000013">
    <property type="protein sequence ID" value="PIX88554.1"/>
    <property type="molecule type" value="Genomic_DNA"/>
</dbReference>
<sequence length="178" mass="20523">MKKINIKIKRVKRIGVVDARPIRIIHSLDGIVDPLDTQKVLKVIRYLSKKINWKNVDYIVGFDSGGIIPSLFLSYVSKKPLLIAYKLKLGLPNRIKFLEPNAARKDIYIYGLKRRNRVVLVDDEIYSGDSMVEAIKELQKRGIIIKDIVCLIEAVKFGARNKIREFGFDLKSYLKHNL</sequence>
<dbReference type="SUPFAM" id="SSF53271">
    <property type="entry name" value="PRTase-like"/>
    <property type="match status" value="1"/>
</dbReference>
<proteinExistence type="predicted"/>
<comment type="caution">
    <text evidence="4">The sequence shown here is derived from an EMBL/GenBank/DDBJ whole genome shotgun (WGS) entry which is preliminary data.</text>
</comment>
<accession>A0A2M7MFU9</accession>
<name>A0A2M7MFU9_9BACT</name>
<feature type="domain" description="Phosphoribosyltransferase" evidence="3">
    <location>
        <begin position="36"/>
        <end position="152"/>
    </location>
</feature>